<evidence type="ECO:0000313" key="1">
    <source>
        <dbReference type="EMBL" id="KAK0500733.1"/>
    </source>
</evidence>
<dbReference type="EMBL" id="JAUEPU010000007">
    <property type="protein sequence ID" value="KAK0500733.1"/>
    <property type="molecule type" value="Genomic_DNA"/>
</dbReference>
<gene>
    <name evidence="1" type="ORF">EDD18DRAFT_778028</name>
</gene>
<organism evidence="1 2">
    <name type="scientific">Armillaria luteobubalina</name>
    <dbReference type="NCBI Taxonomy" id="153913"/>
    <lineage>
        <taxon>Eukaryota</taxon>
        <taxon>Fungi</taxon>
        <taxon>Dikarya</taxon>
        <taxon>Basidiomycota</taxon>
        <taxon>Agaricomycotina</taxon>
        <taxon>Agaricomycetes</taxon>
        <taxon>Agaricomycetidae</taxon>
        <taxon>Agaricales</taxon>
        <taxon>Marasmiineae</taxon>
        <taxon>Physalacriaceae</taxon>
        <taxon>Armillaria</taxon>
    </lineage>
</organism>
<protein>
    <submittedName>
        <fullName evidence="1">Uncharacterized protein</fullName>
    </submittedName>
</protein>
<comment type="caution">
    <text evidence="1">The sequence shown here is derived from an EMBL/GenBank/DDBJ whole genome shotgun (WGS) entry which is preliminary data.</text>
</comment>
<sequence>MNAGIRSPGVNLKFTDRILVVGRTGCLGVGYKRVSEGHVIVAGLRCVGLGDRSERCWEGWHQVSCDDQLQMILAQRQPTSPTVHRSTAGLARAYLQGMRGRTPKAEKSLRGVIEDTNTIWSDGCLKIFCLPPPTTKRTYQWEQSASLVALKDGASWNTILRRLSCCTQYHSETMPLLVDPVLCRDRAFRLIVPTIFESTGDSFYIQLEHRK</sequence>
<dbReference type="AlphaFoldDB" id="A0AA39QD59"/>
<keyword evidence="2" id="KW-1185">Reference proteome</keyword>
<name>A0AA39QD59_9AGAR</name>
<evidence type="ECO:0000313" key="2">
    <source>
        <dbReference type="Proteomes" id="UP001175228"/>
    </source>
</evidence>
<reference evidence="1" key="1">
    <citation type="submission" date="2023-06" db="EMBL/GenBank/DDBJ databases">
        <authorList>
            <consortium name="Lawrence Berkeley National Laboratory"/>
            <person name="Ahrendt S."/>
            <person name="Sahu N."/>
            <person name="Indic B."/>
            <person name="Wong-Bajracharya J."/>
            <person name="Merenyi Z."/>
            <person name="Ke H.-M."/>
            <person name="Monk M."/>
            <person name="Kocsube S."/>
            <person name="Drula E."/>
            <person name="Lipzen A."/>
            <person name="Balint B."/>
            <person name="Henrissat B."/>
            <person name="Andreopoulos B."/>
            <person name="Martin F.M."/>
            <person name="Harder C.B."/>
            <person name="Rigling D."/>
            <person name="Ford K.L."/>
            <person name="Foster G.D."/>
            <person name="Pangilinan J."/>
            <person name="Papanicolaou A."/>
            <person name="Barry K."/>
            <person name="LaButti K."/>
            <person name="Viragh M."/>
            <person name="Koriabine M."/>
            <person name="Yan M."/>
            <person name="Riley R."/>
            <person name="Champramary S."/>
            <person name="Plett K.L."/>
            <person name="Tsai I.J."/>
            <person name="Slot J."/>
            <person name="Sipos G."/>
            <person name="Plett J."/>
            <person name="Nagy L.G."/>
            <person name="Grigoriev I.V."/>
        </authorList>
    </citation>
    <scope>NUCLEOTIDE SEQUENCE</scope>
    <source>
        <strain evidence="1">HWK02</strain>
    </source>
</reference>
<accession>A0AA39QD59</accession>
<proteinExistence type="predicted"/>
<dbReference type="Proteomes" id="UP001175228">
    <property type="component" value="Unassembled WGS sequence"/>
</dbReference>